<dbReference type="InParanoid" id="A0A151Z5I8"/>
<evidence type="ECO:0000313" key="1">
    <source>
        <dbReference type="EMBL" id="KYQ89211.1"/>
    </source>
</evidence>
<organism evidence="1 2">
    <name type="scientific">Tieghemostelium lacteum</name>
    <name type="common">Slime mold</name>
    <name type="synonym">Dictyostelium lacteum</name>
    <dbReference type="NCBI Taxonomy" id="361077"/>
    <lineage>
        <taxon>Eukaryota</taxon>
        <taxon>Amoebozoa</taxon>
        <taxon>Evosea</taxon>
        <taxon>Eumycetozoa</taxon>
        <taxon>Dictyostelia</taxon>
        <taxon>Dictyosteliales</taxon>
        <taxon>Raperosteliaceae</taxon>
        <taxon>Tieghemostelium</taxon>
    </lineage>
</organism>
<comment type="caution">
    <text evidence="1">The sequence shown here is derived from an EMBL/GenBank/DDBJ whole genome shotgun (WGS) entry which is preliminary data.</text>
</comment>
<protein>
    <submittedName>
        <fullName evidence="1">Uncharacterized protein</fullName>
    </submittedName>
</protein>
<dbReference type="Proteomes" id="UP000076078">
    <property type="component" value="Unassembled WGS sequence"/>
</dbReference>
<proteinExistence type="predicted"/>
<dbReference type="EMBL" id="LODT01000042">
    <property type="protein sequence ID" value="KYQ89211.1"/>
    <property type="molecule type" value="Genomic_DNA"/>
</dbReference>
<evidence type="ECO:0000313" key="2">
    <source>
        <dbReference type="Proteomes" id="UP000076078"/>
    </source>
</evidence>
<name>A0A151Z5I8_TIELA</name>
<accession>A0A151Z5I8</accession>
<keyword evidence="2" id="KW-1185">Reference proteome</keyword>
<gene>
    <name evidence="1" type="ORF">DLAC_10456</name>
</gene>
<reference evidence="1 2" key="1">
    <citation type="submission" date="2015-12" db="EMBL/GenBank/DDBJ databases">
        <title>Dictyostelia acquired genes for synthesis and detection of signals that induce cell-type specialization by lateral gene transfer from prokaryotes.</title>
        <authorList>
            <person name="Gloeckner G."/>
            <person name="Schaap P."/>
        </authorList>
    </citation>
    <scope>NUCLEOTIDE SEQUENCE [LARGE SCALE GENOMIC DNA]</scope>
    <source>
        <strain evidence="1 2">TK</strain>
    </source>
</reference>
<sequence>MDIQNFKPKFIEIFNELCIQVKDINSEHVCLVYPKEQFGKGISKLIEFEFTATIDQLEMTTNNLPIVNFQEFHFKLYLSHPQILFDNFENIIGSLKYMYIHSNQLVHYINVTEILNDYLNLPGFLHLLDTCPKEVYQRYCNLVYDYCEKTRQTLLITEFLMKITSSDHLYQLIHVTVDCINIQYGDRSIKLLFELCKHPPILNIVNNRLMYLVSHLLVDYFNVSLLPLEMILTESPTTIELETLLEIMRKRTVDCSYYLRLIEYLNKVGMVHGKIMTIFQQQIYVEKSNGGHGLEWLKKSSQTWHYLYEFECREYILESELKIDIETPKINNTIDDFLSVAPENKTIRALFETLLYPGFKFTTILNEMLKSNDFENLEKVVIHSGIFISDLKSSSESHFCSRFILINFTSDLQIRQMMKLINMLNQLDPELKKVILGYLNAQPPSEVNHIIETIWQEKIKILKDLCYSSHHGFYFNDPIDTNHPTHQQTEIPVLPNTIFHHILRQMIRFYPFGMNDLYSIAMASKSFFSVVCHLIKNFKLKKTLDEQLEISPNNIGKLIDIHSKYSILNSGIYHLSTQRLFSFHYQSIETIFYQLTSLEINTSFIYIVERELPNLLKLTVNLTNNNITMLRNLILYCPILEKIKLSLIKEFCPQITTLFEEIFVATKNSICYIDLSYYYYTMKNHSHLIENIKTQCQSFKNQYNKFSFNLQIK</sequence>
<dbReference type="AlphaFoldDB" id="A0A151Z5I8"/>